<protein>
    <submittedName>
        <fullName evidence="2">Uncharacterized protein</fullName>
    </submittedName>
</protein>
<evidence type="ECO:0000313" key="2">
    <source>
        <dbReference type="EMBL" id="KAF2532218.1"/>
    </source>
</evidence>
<reference evidence="2" key="1">
    <citation type="submission" date="2019-12" db="EMBL/GenBank/DDBJ databases">
        <title>Genome sequencing and annotation of Brassica cretica.</title>
        <authorList>
            <person name="Studholme D.J."/>
            <person name="Sarris P.F."/>
        </authorList>
    </citation>
    <scope>NUCLEOTIDE SEQUENCE</scope>
    <source>
        <strain evidence="2">PFS-102/07</strain>
        <tissue evidence="2">Leaf</tissue>
    </source>
</reference>
<organism evidence="2">
    <name type="scientific">Brassica cretica</name>
    <name type="common">Mustard</name>
    <dbReference type="NCBI Taxonomy" id="69181"/>
    <lineage>
        <taxon>Eukaryota</taxon>
        <taxon>Viridiplantae</taxon>
        <taxon>Streptophyta</taxon>
        <taxon>Embryophyta</taxon>
        <taxon>Tracheophyta</taxon>
        <taxon>Spermatophyta</taxon>
        <taxon>Magnoliopsida</taxon>
        <taxon>eudicotyledons</taxon>
        <taxon>Gunneridae</taxon>
        <taxon>Pentapetalae</taxon>
        <taxon>rosids</taxon>
        <taxon>malvids</taxon>
        <taxon>Brassicales</taxon>
        <taxon>Brassicaceae</taxon>
        <taxon>Brassiceae</taxon>
        <taxon>Brassica</taxon>
    </lineage>
</organism>
<accession>A0A8S9FJA8</accession>
<proteinExistence type="predicted"/>
<gene>
    <name evidence="2" type="ORF">F2Q70_00030841</name>
</gene>
<comment type="caution">
    <text evidence="2">The sequence shown here is derived from an EMBL/GenBank/DDBJ whole genome shotgun (WGS) entry which is preliminary data.</text>
</comment>
<dbReference type="AlphaFoldDB" id="A0A8S9FJA8"/>
<feature type="region of interest" description="Disordered" evidence="1">
    <location>
        <begin position="68"/>
        <end position="121"/>
    </location>
</feature>
<name>A0A8S9FJA8_BRACR</name>
<sequence>MSVGSVNSTRTPPNCLLQKRSFFRFGNQSMKRDIHTCIERILGGFPENLQKRDIYTCLCKVSIKAPSSSKLYSFPPELTKEPKQVQGRGRKGHDVEVEHEEDDARTSEQQPIEKQAEEFSGEWDTNVPEQAVIVGEEQGNEKAGGQRKGRSVGIIIIITINIKLEHHLQTIQ</sequence>
<feature type="compositionally biased region" description="Basic and acidic residues" evidence="1">
    <location>
        <begin position="92"/>
        <end position="106"/>
    </location>
</feature>
<dbReference type="EMBL" id="QGKY02002305">
    <property type="protein sequence ID" value="KAF2532218.1"/>
    <property type="molecule type" value="Genomic_DNA"/>
</dbReference>
<evidence type="ECO:0000256" key="1">
    <source>
        <dbReference type="SAM" id="MobiDB-lite"/>
    </source>
</evidence>